<dbReference type="AlphaFoldDB" id="A0A857LS04"/>
<protein>
    <submittedName>
        <fullName evidence="5">ATP-binding cassette domain-containing protein</fullName>
    </submittedName>
</protein>
<evidence type="ECO:0000256" key="1">
    <source>
        <dbReference type="ARBA" id="ARBA00022448"/>
    </source>
</evidence>
<accession>A0A857LS04</accession>
<dbReference type="Gene3D" id="3.40.50.300">
    <property type="entry name" value="P-loop containing nucleotide triphosphate hydrolases"/>
    <property type="match status" value="2"/>
</dbReference>
<dbReference type="PANTHER" id="PTHR43790">
    <property type="entry name" value="CARBOHYDRATE TRANSPORT ATP-BINDING PROTEIN MG119-RELATED"/>
    <property type="match status" value="1"/>
</dbReference>
<dbReference type="InterPro" id="IPR003439">
    <property type="entry name" value="ABC_transporter-like_ATP-bd"/>
</dbReference>
<reference evidence="5" key="1">
    <citation type="journal article" date="2021" name="Nat. Microbiol.">
        <title>Cocultivation of an ultrasmall environmental parasitic bacterium with lytic ability against bacteria associated with wastewater foams.</title>
        <authorList>
            <person name="Batinovic S."/>
            <person name="Rose J.J.A."/>
            <person name="Ratcliffe J."/>
            <person name="Seviour R.J."/>
            <person name="Petrovski S."/>
        </authorList>
    </citation>
    <scope>NUCLEOTIDE SEQUENCE</scope>
    <source>
        <strain evidence="5">CON44</strain>
    </source>
</reference>
<dbReference type="Pfam" id="PF00005">
    <property type="entry name" value="ABC_tran"/>
    <property type="match status" value="2"/>
</dbReference>
<keyword evidence="3" id="KW-0547">Nucleotide-binding</keyword>
<keyword evidence="1" id="KW-0813">Transport</keyword>
<keyword evidence="2" id="KW-0677">Repeat</keyword>
<dbReference type="SUPFAM" id="SSF52540">
    <property type="entry name" value="P-loop containing nucleoside triphosphate hydrolases"/>
    <property type="match status" value="2"/>
</dbReference>
<dbReference type="InterPro" id="IPR050107">
    <property type="entry name" value="ABC_carbohydrate_import_ATPase"/>
</dbReference>
<organism evidence="5">
    <name type="scientific">Gordonia amarae</name>
    <dbReference type="NCBI Taxonomy" id="36821"/>
    <lineage>
        <taxon>Bacteria</taxon>
        <taxon>Bacillati</taxon>
        <taxon>Actinomycetota</taxon>
        <taxon>Actinomycetes</taxon>
        <taxon>Mycobacteriales</taxon>
        <taxon>Gordoniaceae</taxon>
        <taxon>Gordonia</taxon>
    </lineage>
</organism>
<dbReference type="PROSITE" id="PS50893">
    <property type="entry name" value="ABC_TRANSPORTER_2"/>
    <property type="match status" value="2"/>
</dbReference>
<name>A0A857LS04_9ACTN</name>
<gene>
    <name evidence="5" type="ORF">GII30_21395</name>
</gene>
<dbReference type="GO" id="GO:0016887">
    <property type="term" value="F:ATP hydrolysis activity"/>
    <property type="evidence" value="ECO:0007669"/>
    <property type="project" value="InterPro"/>
</dbReference>
<dbReference type="InterPro" id="IPR027417">
    <property type="entry name" value="P-loop_NTPase"/>
</dbReference>
<evidence type="ECO:0000256" key="2">
    <source>
        <dbReference type="ARBA" id="ARBA00022737"/>
    </source>
</evidence>
<dbReference type="SMART" id="SM00382">
    <property type="entry name" value="AAA"/>
    <property type="match status" value="1"/>
</dbReference>
<dbReference type="GO" id="GO:0005524">
    <property type="term" value="F:ATP binding"/>
    <property type="evidence" value="ECO:0007669"/>
    <property type="project" value="UniProtKB-KW"/>
</dbReference>
<proteinExistence type="predicted"/>
<dbReference type="PANTHER" id="PTHR43790:SF9">
    <property type="entry name" value="GALACTOFURANOSE TRANSPORTER ATP-BINDING PROTEIN YTFR"/>
    <property type="match status" value="1"/>
</dbReference>
<evidence type="ECO:0000256" key="3">
    <source>
        <dbReference type="ARBA" id="ARBA00022741"/>
    </source>
</evidence>
<dbReference type="CDD" id="cd03216">
    <property type="entry name" value="ABC_Carb_Monos_I"/>
    <property type="match status" value="1"/>
</dbReference>
<sequence>MRRAVCLIRRQGVTFVESNELLSVSGLSKDFHSKRVLDDVTFAVAPGEIVALVGRNGAGKSTLGRIIAGTESESAGTISSLGVEYPRASRLEARARGVAMIEQRIDIDPTLTVAQAIFRGTFQQDRPHDALRRQAAWILNEMGMTLSPDELIGEVPRPLYGLIEAARVLTDDAQVVVMDEVSAPLNLAEAAELHEVVRRLVRQGRGVLFISHRLPEALKLADRVLVLRESRLVYSGPTSALTADDLAELMLGTTHVAEPAPAPEPPAGQGGTPLLEVTDLRVPGVVHGVDLTVYTGEIIGLTGSRDSGVFEIGGAITGQVTASARTFVVHGEPRSVLTPADASALRFSYFTGERDELGADPSESVARSMMNSGWTTEAGFHAEVAALRKVIAMMASLELQSNSFHKSVGELSGGDAQKVRLAPLIFEDSDLVVLNSPTRGLDVAAQTQLRRLLNDSVLSGSSAVVVSGDAAELRTWCSRVGVIVDGFLTEWIVPETMSPEEFEHRLHAAHTPTAIDQYHDTEPATA</sequence>
<dbReference type="InterPro" id="IPR003593">
    <property type="entry name" value="AAA+_ATPase"/>
</dbReference>
<keyword evidence="4 5" id="KW-0067">ATP-binding</keyword>
<dbReference type="EMBL" id="CP045810">
    <property type="protein sequence ID" value="QHN41374.1"/>
    <property type="molecule type" value="Genomic_DNA"/>
</dbReference>
<evidence type="ECO:0000313" key="5">
    <source>
        <dbReference type="EMBL" id="QHN41374.1"/>
    </source>
</evidence>
<evidence type="ECO:0000256" key="4">
    <source>
        <dbReference type="ARBA" id="ARBA00022840"/>
    </source>
</evidence>